<evidence type="ECO:0000313" key="16">
    <source>
        <dbReference type="Proteomes" id="UP001521137"/>
    </source>
</evidence>
<dbReference type="InterPro" id="IPR036097">
    <property type="entry name" value="HisK_dim/P_sf"/>
</dbReference>
<dbReference type="InterPro" id="IPR005467">
    <property type="entry name" value="His_kinase_dom"/>
</dbReference>
<dbReference type="InterPro" id="IPR036890">
    <property type="entry name" value="HATPase_C_sf"/>
</dbReference>
<evidence type="ECO:0000256" key="10">
    <source>
        <dbReference type="ARBA" id="ARBA00022989"/>
    </source>
</evidence>
<dbReference type="Pfam" id="PF00512">
    <property type="entry name" value="HisKA"/>
    <property type="match status" value="1"/>
</dbReference>
<evidence type="ECO:0000256" key="4">
    <source>
        <dbReference type="ARBA" id="ARBA00022553"/>
    </source>
</evidence>
<evidence type="ECO:0000256" key="12">
    <source>
        <dbReference type="ARBA" id="ARBA00023136"/>
    </source>
</evidence>
<dbReference type="GO" id="GO:0005524">
    <property type="term" value="F:ATP binding"/>
    <property type="evidence" value="ECO:0007669"/>
    <property type="project" value="UniProtKB-KW"/>
</dbReference>
<evidence type="ECO:0000256" key="13">
    <source>
        <dbReference type="SAM" id="Phobius"/>
    </source>
</evidence>
<gene>
    <name evidence="15" type="ORF">L0668_14065</name>
</gene>
<keyword evidence="10 13" id="KW-1133">Transmembrane helix</keyword>
<evidence type="ECO:0000256" key="2">
    <source>
        <dbReference type="ARBA" id="ARBA00004141"/>
    </source>
</evidence>
<name>A0ABS9D8X1_9ALTE</name>
<evidence type="ECO:0000313" key="15">
    <source>
        <dbReference type="EMBL" id="MCF2949240.1"/>
    </source>
</evidence>
<keyword evidence="11" id="KW-0902">Two-component regulatory system</keyword>
<keyword evidence="4" id="KW-0597">Phosphoprotein</keyword>
<dbReference type="PANTHER" id="PTHR45436">
    <property type="entry name" value="SENSOR HISTIDINE KINASE YKOH"/>
    <property type="match status" value="1"/>
</dbReference>
<dbReference type="EC" id="2.7.13.3" evidence="3"/>
<evidence type="ECO:0000256" key="1">
    <source>
        <dbReference type="ARBA" id="ARBA00000085"/>
    </source>
</evidence>
<dbReference type="SMART" id="SM00387">
    <property type="entry name" value="HATPase_c"/>
    <property type="match status" value="1"/>
</dbReference>
<dbReference type="InterPro" id="IPR050428">
    <property type="entry name" value="TCS_sensor_his_kinase"/>
</dbReference>
<dbReference type="PROSITE" id="PS50109">
    <property type="entry name" value="HIS_KIN"/>
    <property type="match status" value="1"/>
</dbReference>
<keyword evidence="12 13" id="KW-0472">Membrane</keyword>
<evidence type="ECO:0000256" key="7">
    <source>
        <dbReference type="ARBA" id="ARBA00022741"/>
    </source>
</evidence>
<dbReference type="EMBL" id="JAKGAS010000007">
    <property type="protein sequence ID" value="MCF2949240.1"/>
    <property type="molecule type" value="Genomic_DNA"/>
</dbReference>
<dbReference type="SUPFAM" id="SSF47384">
    <property type="entry name" value="Homodimeric domain of signal transducing histidine kinase"/>
    <property type="match status" value="1"/>
</dbReference>
<dbReference type="InterPro" id="IPR004358">
    <property type="entry name" value="Sig_transdc_His_kin-like_C"/>
</dbReference>
<reference evidence="15 16" key="1">
    <citation type="submission" date="2022-01" db="EMBL/GenBank/DDBJ databases">
        <title>Paraglaciecola sp. G1-23.</title>
        <authorList>
            <person name="Jin M.S."/>
            <person name="Han D.M."/>
            <person name="Kim H.M."/>
            <person name="Jeon C.O."/>
        </authorList>
    </citation>
    <scope>NUCLEOTIDE SEQUENCE [LARGE SCALE GENOMIC DNA]</scope>
    <source>
        <strain evidence="15 16">G1-23</strain>
    </source>
</reference>
<keyword evidence="9 15" id="KW-0067">ATP-binding</keyword>
<dbReference type="RefSeq" id="WP_235313337.1">
    <property type="nucleotide sequence ID" value="NZ_JAKGAS010000007.1"/>
</dbReference>
<protein>
    <recommendedName>
        <fullName evidence="3">histidine kinase</fullName>
        <ecNumber evidence="3">2.7.13.3</ecNumber>
    </recommendedName>
</protein>
<evidence type="ECO:0000256" key="9">
    <source>
        <dbReference type="ARBA" id="ARBA00022840"/>
    </source>
</evidence>
<keyword evidence="7" id="KW-0547">Nucleotide-binding</keyword>
<proteinExistence type="predicted"/>
<dbReference type="CDD" id="cd00082">
    <property type="entry name" value="HisKA"/>
    <property type="match status" value="1"/>
</dbReference>
<dbReference type="SMART" id="SM00388">
    <property type="entry name" value="HisKA"/>
    <property type="match status" value="1"/>
</dbReference>
<organism evidence="15 16">
    <name type="scientific">Paraglaciecola algarum</name>
    <dbReference type="NCBI Taxonomy" id="3050085"/>
    <lineage>
        <taxon>Bacteria</taxon>
        <taxon>Pseudomonadati</taxon>
        <taxon>Pseudomonadota</taxon>
        <taxon>Gammaproteobacteria</taxon>
        <taxon>Alteromonadales</taxon>
        <taxon>Alteromonadaceae</taxon>
        <taxon>Paraglaciecola</taxon>
    </lineage>
</organism>
<evidence type="ECO:0000256" key="8">
    <source>
        <dbReference type="ARBA" id="ARBA00022777"/>
    </source>
</evidence>
<keyword evidence="16" id="KW-1185">Reference proteome</keyword>
<dbReference type="Gene3D" id="1.10.287.130">
    <property type="match status" value="1"/>
</dbReference>
<dbReference type="CDD" id="cd00075">
    <property type="entry name" value="HATPase"/>
    <property type="match status" value="1"/>
</dbReference>
<evidence type="ECO:0000256" key="5">
    <source>
        <dbReference type="ARBA" id="ARBA00022679"/>
    </source>
</evidence>
<comment type="caution">
    <text evidence="15">The sequence shown here is derived from an EMBL/GenBank/DDBJ whole genome shotgun (WGS) entry which is preliminary data.</text>
</comment>
<feature type="domain" description="Histidine kinase" evidence="14">
    <location>
        <begin position="221"/>
        <end position="438"/>
    </location>
</feature>
<dbReference type="Gene3D" id="3.30.565.10">
    <property type="entry name" value="Histidine kinase-like ATPase, C-terminal domain"/>
    <property type="match status" value="1"/>
</dbReference>
<accession>A0ABS9D8X1</accession>
<dbReference type="InterPro" id="IPR003594">
    <property type="entry name" value="HATPase_dom"/>
</dbReference>
<dbReference type="PRINTS" id="PR00344">
    <property type="entry name" value="BCTRLSENSOR"/>
</dbReference>
<keyword evidence="6 13" id="KW-0812">Transmembrane</keyword>
<feature type="transmembrane region" description="Helical" evidence="13">
    <location>
        <begin position="137"/>
        <end position="160"/>
    </location>
</feature>
<evidence type="ECO:0000256" key="3">
    <source>
        <dbReference type="ARBA" id="ARBA00012438"/>
    </source>
</evidence>
<comment type="catalytic activity">
    <reaction evidence="1">
        <text>ATP + protein L-histidine = ADP + protein N-phospho-L-histidine.</text>
        <dbReference type="EC" id="2.7.13.3"/>
    </reaction>
</comment>
<dbReference type="Proteomes" id="UP001521137">
    <property type="component" value="Unassembled WGS sequence"/>
</dbReference>
<evidence type="ECO:0000256" key="11">
    <source>
        <dbReference type="ARBA" id="ARBA00023012"/>
    </source>
</evidence>
<sequence length="442" mass="49745">MSIRRYLSLILLSVITLVTFSAALQGYRSSMLKAEAIFDNELRALAHVFSTNPTDLNENSTELPDSSLIFQVWQHNQLLVSSNSVLSEAIAEFENGFSEHNFLSQRWRTYSQYFPLTQRWVIVAQPLNRRFELAEEMILAAVTPLVLSIPLLAMIIYMIINSGLGPLRQLSQNLQNKKINDLSAVKLEQDVKELAPVVHTLNQLFARLDSAFAREKRFASDAAHELRTPLSVLKINAHNLSHELSANEIKSTNLADLEKGIERMGHVVEQILLLNRTNPDQYRVNFTKVDLKKLCQNTISNIYPQISEKQQEIEFSSRDLSMFGDEFSLGILLQNLVTNASKYSPQKAKISVTLQNQAEQIILTVEDSGPGINATEFERVFERFYRIGGDRHSSSEPGCGLGLAISKHIAQLHNGSFKLAKSDTLGGLKISVVFQSNQHKHL</sequence>
<dbReference type="SUPFAM" id="SSF55874">
    <property type="entry name" value="ATPase domain of HSP90 chaperone/DNA topoisomerase II/histidine kinase"/>
    <property type="match status" value="1"/>
</dbReference>
<keyword evidence="5" id="KW-0808">Transferase</keyword>
<dbReference type="Pfam" id="PF02518">
    <property type="entry name" value="HATPase_c"/>
    <property type="match status" value="1"/>
</dbReference>
<feature type="transmembrane region" description="Helical" evidence="13">
    <location>
        <begin position="6"/>
        <end position="24"/>
    </location>
</feature>
<dbReference type="PANTHER" id="PTHR45436:SF14">
    <property type="entry name" value="SENSOR PROTEIN QSEC"/>
    <property type="match status" value="1"/>
</dbReference>
<keyword evidence="8" id="KW-0418">Kinase</keyword>
<dbReference type="InterPro" id="IPR003661">
    <property type="entry name" value="HisK_dim/P_dom"/>
</dbReference>
<comment type="subcellular location">
    <subcellularLocation>
        <location evidence="2">Membrane</location>
        <topology evidence="2">Multi-pass membrane protein</topology>
    </subcellularLocation>
</comment>
<evidence type="ECO:0000256" key="6">
    <source>
        <dbReference type="ARBA" id="ARBA00022692"/>
    </source>
</evidence>
<evidence type="ECO:0000259" key="14">
    <source>
        <dbReference type="PROSITE" id="PS50109"/>
    </source>
</evidence>